<feature type="region of interest" description="Disordered" evidence="1">
    <location>
        <begin position="1"/>
        <end position="114"/>
    </location>
</feature>
<evidence type="ECO:0000313" key="3">
    <source>
        <dbReference type="EMBL" id="GFP86715.1"/>
    </source>
</evidence>
<feature type="compositionally biased region" description="Basic and acidic residues" evidence="1">
    <location>
        <begin position="99"/>
        <end position="114"/>
    </location>
</feature>
<dbReference type="InterPro" id="IPR026555">
    <property type="entry name" value="NSL3/Tex30"/>
</dbReference>
<dbReference type="AlphaFoldDB" id="A0A830BSQ3"/>
<protein>
    <submittedName>
        <fullName evidence="3">Kat8 regulatory nsl complex subunit 3</fullName>
    </submittedName>
</protein>
<name>A0A830BSQ3_9LAMI</name>
<gene>
    <name evidence="3" type="ORF">PHJA_000815300</name>
</gene>
<reference evidence="3" key="1">
    <citation type="submission" date="2020-07" db="EMBL/GenBank/DDBJ databases">
        <title>Ethylene signaling mediates host invasion by parasitic plants.</title>
        <authorList>
            <person name="Yoshida S."/>
        </authorList>
    </citation>
    <scope>NUCLEOTIDE SEQUENCE</scope>
    <source>
        <strain evidence="3">Okayama</strain>
    </source>
</reference>
<dbReference type="FunFam" id="3.40.50.1820:FF:000207">
    <property type="entry name" value="Alpha/beta-Hydrolases superfamily protein"/>
    <property type="match status" value="1"/>
</dbReference>
<dbReference type="PANTHER" id="PTHR13136:SF11">
    <property type="entry name" value="TESTIS-EXPRESSED PROTEIN 30"/>
    <property type="match status" value="1"/>
</dbReference>
<organism evidence="3 4">
    <name type="scientific">Phtheirospermum japonicum</name>
    <dbReference type="NCBI Taxonomy" id="374723"/>
    <lineage>
        <taxon>Eukaryota</taxon>
        <taxon>Viridiplantae</taxon>
        <taxon>Streptophyta</taxon>
        <taxon>Embryophyta</taxon>
        <taxon>Tracheophyta</taxon>
        <taxon>Spermatophyta</taxon>
        <taxon>Magnoliopsida</taxon>
        <taxon>eudicotyledons</taxon>
        <taxon>Gunneridae</taxon>
        <taxon>Pentapetalae</taxon>
        <taxon>asterids</taxon>
        <taxon>lamiids</taxon>
        <taxon>Lamiales</taxon>
        <taxon>Orobanchaceae</taxon>
        <taxon>Orobanchaceae incertae sedis</taxon>
        <taxon>Phtheirospermum</taxon>
    </lineage>
</organism>
<dbReference type="EMBL" id="BMAC01000130">
    <property type="protein sequence ID" value="GFP86715.1"/>
    <property type="molecule type" value="Genomic_DNA"/>
</dbReference>
<feature type="domain" description="KANL3/Tex30 alpha/beta hydrolase-like" evidence="2">
    <location>
        <begin position="116"/>
        <end position="309"/>
    </location>
</feature>
<evidence type="ECO:0000256" key="1">
    <source>
        <dbReference type="SAM" id="MobiDB-lite"/>
    </source>
</evidence>
<dbReference type="Proteomes" id="UP000653305">
    <property type="component" value="Unassembled WGS sequence"/>
</dbReference>
<accession>A0A830BSQ3</accession>
<dbReference type="InterPro" id="IPR029058">
    <property type="entry name" value="AB_hydrolase_fold"/>
</dbReference>
<proteinExistence type="predicted"/>
<feature type="compositionally biased region" description="Basic and acidic residues" evidence="1">
    <location>
        <begin position="26"/>
        <end position="40"/>
    </location>
</feature>
<dbReference type="Gene3D" id="3.40.50.1820">
    <property type="entry name" value="alpha/beta hydrolase"/>
    <property type="match status" value="1"/>
</dbReference>
<comment type="caution">
    <text evidence="3">The sequence shown here is derived from an EMBL/GenBank/DDBJ whole genome shotgun (WGS) entry which is preliminary data.</text>
</comment>
<dbReference type="PANTHER" id="PTHR13136">
    <property type="entry name" value="TESTIS DEVELOPMENT PROTEIN PRTD"/>
    <property type="match status" value="1"/>
</dbReference>
<dbReference type="Pfam" id="PF20408">
    <property type="entry name" value="Abhydrolase_11"/>
    <property type="match status" value="1"/>
</dbReference>
<sequence>MVIKRASKRKRTNKDVNVEENQPSKQLREKSTNGKQKEKPPPPLIVEENQPLPSGLDETTQQLREKSTNGKQKQKQKEKPPVIVEENQPLPPGLDETSEQLREKSTNGKQKEKPPVIVLAHGAGAPSSSDWMIRWKGMLAEALNAIEVVTFDYPYITGKKRWAPPNAEKLVDYHCEIVKKTMANYPGHPLVLAGKSMGSRVSCMVAGDKDISASAVICLGYPLKGKGAVRDETLLQLTVPVMFVQGSKDGLCSLKQLEDVRKKMNAVTALHVIEGGDNCFKIAKRDLLSIGFSQEEAEDQAVRAITEFISSSLGER</sequence>
<dbReference type="SUPFAM" id="SSF53474">
    <property type="entry name" value="alpha/beta-Hydrolases"/>
    <property type="match status" value="1"/>
</dbReference>
<evidence type="ECO:0000313" key="4">
    <source>
        <dbReference type="Proteomes" id="UP000653305"/>
    </source>
</evidence>
<dbReference type="OrthoDB" id="6415022at2759"/>
<keyword evidence="4" id="KW-1185">Reference proteome</keyword>
<feature type="compositionally biased region" description="Basic residues" evidence="1">
    <location>
        <begin position="1"/>
        <end position="12"/>
    </location>
</feature>
<evidence type="ECO:0000259" key="2">
    <source>
        <dbReference type="Pfam" id="PF20408"/>
    </source>
</evidence>
<dbReference type="InterPro" id="IPR046879">
    <property type="entry name" value="KANL3/Tex30_Abhydrolase"/>
</dbReference>